<accession>X1ISI2</accession>
<feature type="domain" description="Uroporphyrinogen decarboxylase (URO-D)" evidence="1">
    <location>
        <begin position="49"/>
        <end position="127"/>
    </location>
</feature>
<comment type="caution">
    <text evidence="2">The sequence shown here is derived from an EMBL/GenBank/DDBJ whole genome shotgun (WGS) entry which is preliminary data.</text>
</comment>
<sequence>MLKSGKEYDWAAVAIPYRLVKRAKKAFGDKALVYDWNGEGTFWMPTGSDMMDFIVKLFEKRAELFAEAEKKRKKSIELAKRQVDAGADFIITNSDYGYNQGPFISPKHFSELVTPNLAKIVEAIHKCGAKWFSS</sequence>
<dbReference type="Pfam" id="PF01208">
    <property type="entry name" value="URO-D"/>
    <property type="match status" value="1"/>
</dbReference>
<organism evidence="2">
    <name type="scientific">marine sediment metagenome</name>
    <dbReference type="NCBI Taxonomy" id="412755"/>
    <lineage>
        <taxon>unclassified sequences</taxon>
        <taxon>metagenomes</taxon>
        <taxon>ecological metagenomes</taxon>
    </lineage>
</organism>
<dbReference type="SUPFAM" id="SSF51726">
    <property type="entry name" value="UROD/MetE-like"/>
    <property type="match status" value="1"/>
</dbReference>
<proteinExistence type="predicted"/>
<dbReference type="GO" id="GO:0004853">
    <property type="term" value="F:uroporphyrinogen decarboxylase activity"/>
    <property type="evidence" value="ECO:0007669"/>
    <property type="project" value="InterPro"/>
</dbReference>
<dbReference type="InterPro" id="IPR000257">
    <property type="entry name" value="Uroporphyrinogen_deCOase"/>
</dbReference>
<dbReference type="InterPro" id="IPR038071">
    <property type="entry name" value="UROD/MetE-like_sf"/>
</dbReference>
<name>X1ISI2_9ZZZZ</name>
<gene>
    <name evidence="2" type="ORF">S03H2_47503</name>
</gene>
<dbReference type="GO" id="GO:0006779">
    <property type="term" value="P:porphyrin-containing compound biosynthetic process"/>
    <property type="evidence" value="ECO:0007669"/>
    <property type="project" value="InterPro"/>
</dbReference>
<evidence type="ECO:0000313" key="2">
    <source>
        <dbReference type="EMBL" id="GAH72220.1"/>
    </source>
</evidence>
<reference evidence="2" key="1">
    <citation type="journal article" date="2014" name="Front. Microbiol.">
        <title>High frequency of phylogenetically diverse reductive dehalogenase-homologous genes in deep subseafloor sedimentary metagenomes.</title>
        <authorList>
            <person name="Kawai M."/>
            <person name="Futagami T."/>
            <person name="Toyoda A."/>
            <person name="Takaki Y."/>
            <person name="Nishi S."/>
            <person name="Hori S."/>
            <person name="Arai W."/>
            <person name="Tsubouchi T."/>
            <person name="Morono Y."/>
            <person name="Uchiyama I."/>
            <person name="Ito T."/>
            <person name="Fujiyama A."/>
            <person name="Inagaki F."/>
            <person name="Takami H."/>
        </authorList>
    </citation>
    <scope>NUCLEOTIDE SEQUENCE</scope>
    <source>
        <strain evidence="2">Expedition CK06-06</strain>
    </source>
</reference>
<dbReference type="AlphaFoldDB" id="X1ISI2"/>
<dbReference type="Gene3D" id="3.20.20.210">
    <property type="match status" value="1"/>
</dbReference>
<protein>
    <recommendedName>
        <fullName evidence="1">Uroporphyrinogen decarboxylase (URO-D) domain-containing protein</fullName>
    </recommendedName>
</protein>
<evidence type="ECO:0000259" key="1">
    <source>
        <dbReference type="Pfam" id="PF01208"/>
    </source>
</evidence>
<dbReference type="EMBL" id="BARU01029893">
    <property type="protein sequence ID" value="GAH72220.1"/>
    <property type="molecule type" value="Genomic_DNA"/>
</dbReference>